<keyword evidence="4 5" id="KW-0694">RNA-binding</keyword>
<dbReference type="Gene3D" id="3.30.1370.10">
    <property type="entry name" value="K Homology domain, type 1"/>
    <property type="match status" value="1"/>
</dbReference>
<keyword evidence="3 5" id="KW-0378">Hydrolase</keyword>
<dbReference type="InterPro" id="IPR006675">
    <property type="entry name" value="HDIG_dom"/>
</dbReference>
<dbReference type="NCBIfam" id="TIGR00277">
    <property type="entry name" value="HDIG"/>
    <property type="match status" value="1"/>
</dbReference>
<dbReference type="CDD" id="cd00077">
    <property type="entry name" value="HDc"/>
    <property type="match status" value="1"/>
</dbReference>
<dbReference type="GO" id="GO:0003723">
    <property type="term" value="F:RNA binding"/>
    <property type="evidence" value="ECO:0007669"/>
    <property type="project" value="UniProtKB-UniRule"/>
</dbReference>
<evidence type="ECO:0000313" key="9">
    <source>
        <dbReference type="EMBL" id="MDO4841183.1"/>
    </source>
</evidence>
<comment type="similarity">
    <text evidence="5">Belongs to the RNase Y family.</text>
</comment>
<protein>
    <recommendedName>
        <fullName evidence="5 6">Ribonuclease Y</fullName>
        <shortName evidence="5">RNase Y</shortName>
        <ecNumber evidence="5 6">3.1.-.-</ecNumber>
    </recommendedName>
</protein>
<keyword evidence="1 5" id="KW-0540">Nuclease</keyword>
<feature type="domain" description="HD" evidence="8">
    <location>
        <begin position="336"/>
        <end position="429"/>
    </location>
</feature>
<evidence type="ECO:0000256" key="5">
    <source>
        <dbReference type="HAMAP-Rule" id="MF_00335"/>
    </source>
</evidence>
<evidence type="ECO:0000256" key="6">
    <source>
        <dbReference type="NCBIfam" id="TIGR03319"/>
    </source>
</evidence>
<reference evidence="9" key="1">
    <citation type="submission" date="2023-07" db="EMBL/GenBank/DDBJ databases">
        <title>Between Cages and Wild: Unraveling the Impact of Captivity on Animal Microbiomes and Antimicrobial Resistance.</title>
        <authorList>
            <person name="Schmartz G.P."/>
            <person name="Rehner J."/>
            <person name="Schuff M.J."/>
            <person name="Becker S.L."/>
            <person name="Kravczyk M."/>
            <person name="Gurevich A."/>
            <person name="Francke R."/>
            <person name="Mueller R."/>
            <person name="Keller V."/>
            <person name="Keller A."/>
        </authorList>
    </citation>
    <scope>NUCLEOTIDE SEQUENCE</scope>
    <source>
        <strain evidence="9">S12M_St_49</strain>
    </source>
</reference>
<dbReference type="SUPFAM" id="SSF109604">
    <property type="entry name" value="HD-domain/PDEase-like"/>
    <property type="match status" value="1"/>
</dbReference>
<dbReference type="HAMAP" id="MF_00335">
    <property type="entry name" value="RNase_Y"/>
    <property type="match status" value="1"/>
</dbReference>
<dbReference type="InterPro" id="IPR006674">
    <property type="entry name" value="HD_domain"/>
</dbReference>
<evidence type="ECO:0000256" key="2">
    <source>
        <dbReference type="ARBA" id="ARBA00022759"/>
    </source>
</evidence>
<dbReference type="Pfam" id="PF12072">
    <property type="entry name" value="RNase_Y_N"/>
    <property type="match status" value="1"/>
</dbReference>
<sequence>MNALIIVGVAVLGILLGAIAFKILSNIVNKGAVNDIATLKKTAQNEADEIIKNARNSAENIKKEAKLAAKDKAIQYKQELEQENKERQRELRASENRINQREESLDKRSNALDSREQKLNNQASILDERENEIDEVLDELQGKLESVSNMTKEEARDYLLSSLKEDVTNDAATIIRDSESRCKAECDKNARRILSVAIQRLASEYTGTATVTTVQIPNDDIKGRIIGREGRNIRTFEQVTGTNLLIDDSPEVITISCADSVRRAIGVLTMENLVADGRIHPAKIEEYYEKASRTIGEKMREAAEKATFDTGIHDLRPELQATLGRLLYRTSYSQNVLQHSVEVAHIAGMLASELGLDPYQAKRAGLLHDIGKAIDHESEGSHALIGGELCKKYGERPEIVHAIQAHHEDIEPNTVLDMLIQAADAVSASRPGARKESIENYAKRLERLEEIANAHPGVEKTYAMQAGREVRVMVDPGSVDDAHATVLAHDIAKEIEEETEYPGQVKVIVIRETRATDIAK</sequence>
<keyword evidence="10" id="KW-1185">Reference proteome</keyword>
<name>A0AA43U5G7_9ACTN</name>
<dbReference type="PROSITE" id="PS51831">
    <property type="entry name" value="HD"/>
    <property type="match status" value="1"/>
</dbReference>
<dbReference type="InterPro" id="IPR004087">
    <property type="entry name" value="KH_dom"/>
</dbReference>
<dbReference type="SMART" id="SM00471">
    <property type="entry name" value="HDc"/>
    <property type="match status" value="1"/>
</dbReference>
<evidence type="ECO:0000256" key="4">
    <source>
        <dbReference type="ARBA" id="ARBA00022884"/>
    </source>
</evidence>
<dbReference type="InterPro" id="IPR004088">
    <property type="entry name" value="KH_dom_type_1"/>
</dbReference>
<dbReference type="AlphaFoldDB" id="A0AA43U5G7"/>
<evidence type="ECO:0000313" key="10">
    <source>
        <dbReference type="Proteomes" id="UP001168575"/>
    </source>
</evidence>
<dbReference type="GO" id="GO:0016787">
    <property type="term" value="F:hydrolase activity"/>
    <property type="evidence" value="ECO:0007669"/>
    <property type="project" value="UniProtKB-KW"/>
</dbReference>
<dbReference type="InterPro" id="IPR017705">
    <property type="entry name" value="Ribonuclease_Y"/>
</dbReference>
<dbReference type="GO" id="GO:0005886">
    <property type="term" value="C:plasma membrane"/>
    <property type="evidence" value="ECO:0007669"/>
    <property type="project" value="UniProtKB-UniRule"/>
</dbReference>
<comment type="function">
    <text evidence="5">Endoribonuclease that initiates mRNA decay.</text>
</comment>
<evidence type="ECO:0000256" key="1">
    <source>
        <dbReference type="ARBA" id="ARBA00022722"/>
    </source>
</evidence>
<dbReference type="InterPro" id="IPR003607">
    <property type="entry name" value="HD/PDEase_dom"/>
</dbReference>
<dbReference type="PROSITE" id="PS50084">
    <property type="entry name" value="KH_TYPE_1"/>
    <property type="match status" value="1"/>
</dbReference>
<dbReference type="Pfam" id="PF01966">
    <property type="entry name" value="HD"/>
    <property type="match status" value="1"/>
</dbReference>
<accession>A0AA43U5G7</accession>
<dbReference type="NCBIfam" id="TIGR03319">
    <property type="entry name" value="RNase_Y"/>
    <property type="match status" value="1"/>
</dbReference>
<dbReference type="InterPro" id="IPR022711">
    <property type="entry name" value="RNase_Y_N"/>
</dbReference>
<dbReference type="InterPro" id="IPR036612">
    <property type="entry name" value="KH_dom_type_1_sf"/>
</dbReference>
<comment type="caution">
    <text evidence="9">The sequence shown here is derived from an EMBL/GenBank/DDBJ whole genome shotgun (WGS) entry which is preliminary data.</text>
</comment>
<dbReference type="EC" id="3.1.-.-" evidence="5 6"/>
<organism evidence="9 10">
    <name type="scientific">Phoenicibacter congonensis</name>
    <dbReference type="NCBI Taxonomy" id="1944646"/>
    <lineage>
        <taxon>Bacteria</taxon>
        <taxon>Bacillati</taxon>
        <taxon>Actinomycetota</taxon>
        <taxon>Coriobacteriia</taxon>
        <taxon>Eggerthellales</taxon>
        <taxon>Eggerthellaceae</taxon>
        <taxon>Phoenicibacter</taxon>
    </lineage>
</organism>
<dbReference type="Pfam" id="PF00013">
    <property type="entry name" value="KH_1"/>
    <property type="match status" value="1"/>
</dbReference>
<evidence type="ECO:0000256" key="3">
    <source>
        <dbReference type="ARBA" id="ARBA00022801"/>
    </source>
</evidence>
<dbReference type="EMBL" id="JAUMVS010000005">
    <property type="protein sequence ID" value="MDO4841183.1"/>
    <property type="molecule type" value="Genomic_DNA"/>
</dbReference>
<dbReference type="PANTHER" id="PTHR12826:SF15">
    <property type="entry name" value="RIBONUCLEASE Y"/>
    <property type="match status" value="1"/>
</dbReference>
<feature type="region of interest" description="Disordered" evidence="7">
    <location>
        <begin position="80"/>
        <end position="117"/>
    </location>
</feature>
<proteinExistence type="inferred from homology"/>
<dbReference type="SUPFAM" id="SSF54791">
    <property type="entry name" value="Eukaryotic type KH-domain (KH-domain type I)"/>
    <property type="match status" value="1"/>
</dbReference>
<dbReference type="GO" id="GO:0004521">
    <property type="term" value="F:RNA endonuclease activity"/>
    <property type="evidence" value="ECO:0007669"/>
    <property type="project" value="UniProtKB-UniRule"/>
</dbReference>
<evidence type="ECO:0000256" key="7">
    <source>
        <dbReference type="SAM" id="MobiDB-lite"/>
    </source>
</evidence>
<dbReference type="Gene3D" id="1.10.3210.10">
    <property type="entry name" value="Hypothetical protein af1432"/>
    <property type="match status" value="1"/>
</dbReference>
<gene>
    <name evidence="5 9" type="primary">rny</name>
    <name evidence="9" type="ORF">Q3982_00695</name>
</gene>
<dbReference type="GO" id="GO:0006402">
    <property type="term" value="P:mRNA catabolic process"/>
    <property type="evidence" value="ECO:0007669"/>
    <property type="project" value="UniProtKB-UniRule"/>
</dbReference>
<keyword evidence="2 5" id="KW-0255">Endonuclease</keyword>
<evidence type="ECO:0000259" key="8">
    <source>
        <dbReference type="PROSITE" id="PS51831"/>
    </source>
</evidence>
<dbReference type="SMART" id="SM00322">
    <property type="entry name" value="KH"/>
    <property type="match status" value="1"/>
</dbReference>
<dbReference type="PANTHER" id="PTHR12826">
    <property type="entry name" value="RIBONUCLEASE Y"/>
    <property type="match status" value="1"/>
</dbReference>
<dbReference type="CDD" id="cd22431">
    <property type="entry name" value="KH-I_RNaseY"/>
    <property type="match status" value="1"/>
</dbReference>
<dbReference type="Proteomes" id="UP001168575">
    <property type="component" value="Unassembled WGS sequence"/>
</dbReference>